<accession>A0AAP9J5Z9</accession>
<comment type="subcellular location">
    <subcellularLocation>
        <location evidence="1">Cell inner membrane</location>
        <topology evidence="1">Single-pass membrane protein</topology>
    </subcellularLocation>
</comment>
<dbReference type="InterPro" id="IPR045584">
    <property type="entry name" value="Pilin-like"/>
</dbReference>
<dbReference type="Gene3D" id="3.30.700.10">
    <property type="entry name" value="Glycoprotein, Type 4 Pilin"/>
    <property type="match status" value="1"/>
</dbReference>
<keyword evidence="7 10" id="KW-0812">Transmembrane</keyword>
<protein>
    <recommendedName>
        <fullName evidence="3">Type II secretion system core protein G</fullName>
    </recommendedName>
</protein>
<dbReference type="GO" id="GO:0005886">
    <property type="term" value="C:plasma membrane"/>
    <property type="evidence" value="ECO:0007669"/>
    <property type="project" value="UniProtKB-SubCell"/>
</dbReference>
<feature type="transmembrane region" description="Helical" evidence="10">
    <location>
        <begin position="26"/>
        <end position="48"/>
    </location>
</feature>
<evidence type="ECO:0000259" key="11">
    <source>
        <dbReference type="Pfam" id="PF08334"/>
    </source>
</evidence>
<evidence type="ECO:0000256" key="5">
    <source>
        <dbReference type="ARBA" id="ARBA00022481"/>
    </source>
</evidence>
<dbReference type="EMBL" id="CP042274">
    <property type="protein sequence ID" value="QDY93609.1"/>
    <property type="molecule type" value="Genomic_DNA"/>
</dbReference>
<evidence type="ECO:0000256" key="3">
    <source>
        <dbReference type="ARBA" id="ARBA00020042"/>
    </source>
</evidence>
<dbReference type="PANTHER" id="PTHR30093">
    <property type="entry name" value="GENERAL SECRETION PATHWAY PROTEIN G"/>
    <property type="match status" value="1"/>
</dbReference>
<dbReference type="PANTHER" id="PTHR30093:SF45">
    <property type="entry name" value="TYPE II SECRETION SYSTEM CORE PROTEIN G"/>
    <property type="match status" value="1"/>
</dbReference>
<dbReference type="NCBIfam" id="TIGR02532">
    <property type="entry name" value="IV_pilin_GFxxxE"/>
    <property type="match status" value="1"/>
</dbReference>
<evidence type="ECO:0000313" key="13">
    <source>
        <dbReference type="Proteomes" id="UP000222296"/>
    </source>
</evidence>
<feature type="domain" description="Type II secretion system protein GspG C-terminal" evidence="11">
    <location>
        <begin position="43"/>
        <end position="148"/>
    </location>
</feature>
<reference evidence="12 13" key="1">
    <citation type="journal article" date="2017" name="Genome Announc.">
        <title>Draft Genome Sequence of Agrobacterium tumefaciens Biovar 1 Strain 186, Isolated from Walnut.</title>
        <authorList>
            <person name="Poret-Peterson A.T."/>
            <person name="Bhatnagar S."/>
            <person name="McClean A.E."/>
            <person name="Kluepfel D.A."/>
        </authorList>
    </citation>
    <scope>NUCLEOTIDE SEQUENCE [LARGE SCALE GENOMIC DNA]</scope>
    <source>
        <strain evidence="12 13">186</strain>
    </source>
</reference>
<dbReference type="InterPro" id="IPR013545">
    <property type="entry name" value="T2SS_protein-GspG_C"/>
</dbReference>
<dbReference type="NCBIfam" id="TIGR01710">
    <property type="entry name" value="typeII_sec_gspG"/>
    <property type="match status" value="1"/>
</dbReference>
<evidence type="ECO:0000256" key="1">
    <source>
        <dbReference type="ARBA" id="ARBA00004377"/>
    </source>
</evidence>
<evidence type="ECO:0000256" key="10">
    <source>
        <dbReference type="SAM" id="Phobius"/>
    </source>
</evidence>
<dbReference type="Proteomes" id="UP000222296">
    <property type="component" value="Chromosome Circular"/>
</dbReference>
<dbReference type="Pfam" id="PF08334">
    <property type="entry name" value="T2SSG"/>
    <property type="match status" value="1"/>
</dbReference>
<keyword evidence="4" id="KW-1003">Cell membrane</keyword>
<proteinExistence type="inferred from homology"/>
<gene>
    <name evidence="12" type="primary">gspG</name>
    <name evidence="12" type="ORF">CG010_005395</name>
</gene>
<evidence type="ECO:0000313" key="12">
    <source>
        <dbReference type="EMBL" id="QDY93609.1"/>
    </source>
</evidence>
<keyword evidence="5" id="KW-0488">Methylation</keyword>
<evidence type="ECO:0000256" key="2">
    <source>
        <dbReference type="ARBA" id="ARBA00009984"/>
    </source>
</evidence>
<keyword evidence="8 10" id="KW-1133">Transmembrane helix</keyword>
<dbReference type="InterPro" id="IPR010054">
    <property type="entry name" value="Type2_sec_GspG"/>
</dbReference>
<evidence type="ECO:0000256" key="9">
    <source>
        <dbReference type="ARBA" id="ARBA00023136"/>
    </source>
</evidence>
<organism evidence="12 13">
    <name type="scientific">Agrobacterium tumefaciens</name>
    <dbReference type="NCBI Taxonomy" id="358"/>
    <lineage>
        <taxon>Bacteria</taxon>
        <taxon>Pseudomonadati</taxon>
        <taxon>Pseudomonadota</taxon>
        <taxon>Alphaproteobacteria</taxon>
        <taxon>Hyphomicrobiales</taxon>
        <taxon>Rhizobiaceae</taxon>
        <taxon>Rhizobium/Agrobacterium group</taxon>
        <taxon>Agrobacterium</taxon>
        <taxon>Agrobacterium tumefaciens complex</taxon>
    </lineage>
</organism>
<evidence type="ECO:0000256" key="8">
    <source>
        <dbReference type="ARBA" id="ARBA00022989"/>
    </source>
</evidence>
<dbReference type="SUPFAM" id="SSF54523">
    <property type="entry name" value="Pili subunits"/>
    <property type="match status" value="1"/>
</dbReference>
<dbReference type="GO" id="GO:0015627">
    <property type="term" value="C:type II protein secretion system complex"/>
    <property type="evidence" value="ECO:0007669"/>
    <property type="project" value="InterPro"/>
</dbReference>
<keyword evidence="6" id="KW-0997">Cell inner membrane</keyword>
<dbReference type="InterPro" id="IPR000983">
    <property type="entry name" value="Bac_GSPG_pilin"/>
</dbReference>
<evidence type="ECO:0000256" key="7">
    <source>
        <dbReference type="ARBA" id="ARBA00022692"/>
    </source>
</evidence>
<comment type="similarity">
    <text evidence="2">Belongs to the GSP G family.</text>
</comment>
<dbReference type="AlphaFoldDB" id="A0AAP9J5Z9"/>
<keyword evidence="9 10" id="KW-0472">Membrane</keyword>
<dbReference type="PRINTS" id="PR00813">
    <property type="entry name" value="BCTERIALGSPG"/>
</dbReference>
<sequence>MTTLRAAANQTRDDAEHEAGFTMVELLVVLAIIGLVAAIAAPQVLGYLGSARVDTAKVQMRNLQSALELLYIDIGRYPSADEGLDALVTRPESYTAWNGPYIKQSSALVDPWGAPYQYKAPAGSASPTVGSFGRDGKAGGEGLDADIAL</sequence>
<evidence type="ECO:0000256" key="6">
    <source>
        <dbReference type="ARBA" id="ARBA00022519"/>
    </source>
</evidence>
<dbReference type="RefSeq" id="WP_099085440.1">
    <property type="nucleotide sequence ID" value="NZ_CP042274.1"/>
</dbReference>
<name>A0AAP9J5Z9_AGRTU</name>
<evidence type="ECO:0000256" key="4">
    <source>
        <dbReference type="ARBA" id="ARBA00022475"/>
    </source>
</evidence>
<dbReference type="GO" id="GO:0015628">
    <property type="term" value="P:protein secretion by the type II secretion system"/>
    <property type="evidence" value="ECO:0007669"/>
    <property type="project" value="InterPro"/>
</dbReference>
<dbReference type="InterPro" id="IPR012902">
    <property type="entry name" value="N_methyl_site"/>
</dbReference>
<dbReference type="Pfam" id="PF07963">
    <property type="entry name" value="N_methyl"/>
    <property type="match status" value="1"/>
</dbReference>